<dbReference type="NCBIfam" id="TIGR00040">
    <property type="entry name" value="yfcE"/>
    <property type="match status" value="1"/>
</dbReference>
<dbReference type="Proteomes" id="UP001501321">
    <property type="component" value="Unassembled WGS sequence"/>
</dbReference>
<dbReference type="InterPro" id="IPR024654">
    <property type="entry name" value="Calcineurin-like_PHP_lpxH"/>
</dbReference>
<keyword evidence="2" id="KW-0479">Metal-binding</keyword>
<evidence type="ECO:0000313" key="4">
    <source>
        <dbReference type="EMBL" id="GAA4498119.1"/>
    </source>
</evidence>
<comment type="caution">
    <text evidence="4">The sequence shown here is derived from an EMBL/GenBank/DDBJ whole genome shotgun (WGS) entry which is preliminary data.</text>
</comment>
<evidence type="ECO:0000256" key="2">
    <source>
        <dbReference type="RuleBase" id="RU362039"/>
    </source>
</evidence>
<dbReference type="Pfam" id="PF12850">
    <property type="entry name" value="Metallophos_2"/>
    <property type="match status" value="1"/>
</dbReference>
<dbReference type="Gene3D" id="3.60.21.10">
    <property type="match status" value="1"/>
</dbReference>
<gene>
    <name evidence="4" type="primary">yfcE</name>
    <name evidence="4" type="ORF">GCM10023095_15930</name>
</gene>
<dbReference type="InterPro" id="IPR029052">
    <property type="entry name" value="Metallo-depent_PP-like"/>
</dbReference>
<evidence type="ECO:0000256" key="1">
    <source>
        <dbReference type="ARBA" id="ARBA00008950"/>
    </source>
</evidence>
<proteinExistence type="inferred from homology"/>
<keyword evidence="5" id="KW-1185">Reference proteome</keyword>
<comment type="cofactor">
    <cofactor evidence="2">
        <name>a divalent metal cation</name>
        <dbReference type="ChEBI" id="CHEBI:60240"/>
    </cofactor>
</comment>
<dbReference type="NCBIfam" id="NF006988">
    <property type="entry name" value="PRK09453.1"/>
    <property type="match status" value="1"/>
</dbReference>
<dbReference type="SUPFAM" id="SSF56300">
    <property type="entry name" value="Metallo-dependent phosphatases"/>
    <property type="match status" value="1"/>
</dbReference>
<reference evidence="5" key="1">
    <citation type="journal article" date="2019" name="Int. J. Syst. Evol. Microbiol.">
        <title>The Global Catalogue of Microorganisms (GCM) 10K type strain sequencing project: providing services to taxonomists for standard genome sequencing and annotation.</title>
        <authorList>
            <consortium name="The Broad Institute Genomics Platform"/>
            <consortium name="The Broad Institute Genome Sequencing Center for Infectious Disease"/>
            <person name="Wu L."/>
            <person name="Ma J."/>
        </authorList>
    </citation>
    <scope>NUCLEOTIDE SEQUENCE [LARGE SCALE GENOMIC DNA]</scope>
    <source>
        <strain evidence="5">JCM 32226</strain>
    </source>
</reference>
<organism evidence="4 5">
    <name type="scientific">Pseudaeromonas paramecii</name>
    <dbReference type="NCBI Taxonomy" id="2138166"/>
    <lineage>
        <taxon>Bacteria</taxon>
        <taxon>Pseudomonadati</taxon>
        <taxon>Pseudomonadota</taxon>
        <taxon>Gammaproteobacteria</taxon>
        <taxon>Aeromonadales</taxon>
        <taxon>Aeromonadaceae</taxon>
        <taxon>Pseudaeromonas</taxon>
    </lineage>
</organism>
<evidence type="ECO:0000259" key="3">
    <source>
        <dbReference type="Pfam" id="PF12850"/>
    </source>
</evidence>
<accession>A0ABP8Q8S7</accession>
<dbReference type="InterPro" id="IPR000979">
    <property type="entry name" value="Phosphodiesterase_MJ0936/Vps29"/>
</dbReference>
<comment type="similarity">
    <text evidence="1 2">Belongs to the metallophosphoesterase superfamily. YfcE family.</text>
</comment>
<feature type="domain" description="Calcineurin-like phosphoesterase" evidence="3">
    <location>
        <begin position="1"/>
        <end position="161"/>
    </location>
</feature>
<dbReference type="EMBL" id="BAABFC010000010">
    <property type="protein sequence ID" value="GAA4498119.1"/>
    <property type="molecule type" value="Genomic_DNA"/>
</dbReference>
<protein>
    <recommendedName>
        <fullName evidence="2">Phosphoesterase</fullName>
        <ecNumber evidence="2">3.1.4.-</ecNumber>
    </recommendedName>
</protein>
<sequence length="183" mass="20218">MRLALLSDIHGDLVALDHALLQLAAWQPDYYLLLGDLLNHGPRNPVPAGYDPQGVAARLNGLRQQIIAVRGNCDSEVDQMLLQFPALASHNQLLVDGHRFFMTHGHCLAEESLPLTARDLLLTGHTHKLHWQKDGHGPMRFNPGSLAMPREGQPASYGRYEADCLTLVERESGAVLAQYSLTD</sequence>
<dbReference type="EC" id="3.1.4.-" evidence="2"/>
<evidence type="ECO:0000313" key="5">
    <source>
        <dbReference type="Proteomes" id="UP001501321"/>
    </source>
</evidence>
<dbReference type="RefSeq" id="WP_345011807.1">
    <property type="nucleotide sequence ID" value="NZ_BAABFC010000010.1"/>
</dbReference>
<name>A0ABP8Q8S7_9GAMM</name>